<dbReference type="RefSeq" id="WP_075369767.1">
    <property type="nucleotide sequence ID" value="NZ_MSDQ01000032.1"/>
</dbReference>
<evidence type="ECO:0000313" key="2">
    <source>
        <dbReference type="Proteomes" id="UP000186806"/>
    </source>
</evidence>
<keyword evidence="2" id="KW-1185">Reference proteome</keyword>
<name>A0A1Q8TAC1_9GAMM</name>
<dbReference type="Proteomes" id="UP000186806">
    <property type="component" value="Unassembled WGS sequence"/>
</dbReference>
<proteinExistence type="predicted"/>
<sequence>MTDTNDFHKTHDLDKMQTERMELGLKEVLEDAQKGDKTAYLVASLTQSNVFLIGRLKELEARLEKLEGK</sequence>
<protein>
    <submittedName>
        <fullName evidence="1">Uncharacterized protein</fullName>
    </submittedName>
</protein>
<accession>A0A1Q8TAC1</accession>
<dbReference type="AlphaFoldDB" id="A0A1Q8TAC1"/>
<reference evidence="1 2" key="1">
    <citation type="submission" date="2016-12" db="EMBL/GenBank/DDBJ databases">
        <title>Draft genome sequences of strains Salinicola socius SMB35, Salinicola sp. MH3R3-1 and Chromohalobacter sp. SMB17 from the Verkhnekamsk potash mining region of Russia.</title>
        <authorList>
            <person name="Mavrodi D.V."/>
            <person name="Olsson B.E."/>
            <person name="Korsakova E.S."/>
            <person name="Pyankova A."/>
            <person name="Mavrodi O.V."/>
            <person name="Plotnikova E.G."/>
        </authorList>
    </citation>
    <scope>NUCLEOTIDE SEQUENCE [LARGE SCALE GENOMIC DNA]</scope>
    <source>
        <strain evidence="1 2">SMB17</strain>
    </source>
</reference>
<dbReference type="EMBL" id="MSDQ01000032">
    <property type="protein sequence ID" value="OLO10631.1"/>
    <property type="molecule type" value="Genomic_DNA"/>
</dbReference>
<comment type="caution">
    <text evidence="1">The sequence shown here is derived from an EMBL/GenBank/DDBJ whole genome shotgun (WGS) entry which is preliminary data.</text>
</comment>
<gene>
    <name evidence="1" type="ORF">BTW10_13065</name>
</gene>
<organism evidence="1 2">
    <name type="scientific">Chromohalobacter japonicus</name>
    <dbReference type="NCBI Taxonomy" id="223900"/>
    <lineage>
        <taxon>Bacteria</taxon>
        <taxon>Pseudomonadati</taxon>
        <taxon>Pseudomonadota</taxon>
        <taxon>Gammaproteobacteria</taxon>
        <taxon>Oceanospirillales</taxon>
        <taxon>Halomonadaceae</taxon>
        <taxon>Chromohalobacter</taxon>
    </lineage>
</organism>
<evidence type="ECO:0000313" key="1">
    <source>
        <dbReference type="EMBL" id="OLO10631.1"/>
    </source>
</evidence>